<feature type="domain" description="SIS" evidence="12">
    <location>
        <begin position="450"/>
        <end position="591"/>
    </location>
</feature>
<dbReference type="HAMAP" id="MF_00164">
    <property type="entry name" value="GlmS"/>
    <property type="match status" value="1"/>
</dbReference>
<dbReference type="STRING" id="1798407.A3A16_00465"/>
<dbReference type="Gene3D" id="3.60.20.10">
    <property type="entry name" value="Glutamine Phosphoribosylpyrophosphate, subunit 1, domain 1"/>
    <property type="match status" value="1"/>
</dbReference>
<dbReference type="GO" id="GO:0005737">
    <property type="term" value="C:cytoplasm"/>
    <property type="evidence" value="ECO:0007669"/>
    <property type="project" value="UniProtKB-SubCell"/>
</dbReference>
<keyword evidence="8" id="KW-0677">Repeat</keyword>
<comment type="caution">
    <text evidence="13">The sequence shown here is derived from an EMBL/GenBank/DDBJ whole genome shotgun (WGS) entry which is preliminary data.</text>
</comment>
<dbReference type="PANTHER" id="PTHR10937">
    <property type="entry name" value="GLUCOSAMINE--FRUCTOSE-6-PHOSPHATE AMINOTRANSFERASE, ISOMERIZING"/>
    <property type="match status" value="1"/>
</dbReference>
<evidence type="ECO:0000259" key="12">
    <source>
        <dbReference type="PROSITE" id="PS51464"/>
    </source>
</evidence>
<dbReference type="PROSITE" id="PS51278">
    <property type="entry name" value="GATASE_TYPE_2"/>
    <property type="match status" value="1"/>
</dbReference>
<evidence type="ECO:0000256" key="6">
    <source>
        <dbReference type="ARBA" id="ARBA00022576"/>
    </source>
</evidence>
<dbReference type="InterPro" id="IPR017932">
    <property type="entry name" value="GATase_2_dom"/>
</dbReference>
<keyword evidence="9" id="KW-0315">Glutamine amidotransferase</keyword>
<dbReference type="Gene3D" id="3.40.50.10490">
    <property type="entry name" value="Glucose-6-phosphate isomerase like protein, domain 1"/>
    <property type="match status" value="2"/>
</dbReference>
<dbReference type="InterPro" id="IPR047084">
    <property type="entry name" value="GFAT_N"/>
</dbReference>
<evidence type="ECO:0000256" key="10">
    <source>
        <dbReference type="HAMAP-Rule" id="MF_00164"/>
    </source>
</evidence>
<accession>A0A1G1ZL34</accession>
<dbReference type="NCBIfam" id="TIGR01135">
    <property type="entry name" value="glmS"/>
    <property type="match status" value="1"/>
</dbReference>
<dbReference type="CDD" id="cd00714">
    <property type="entry name" value="GFAT"/>
    <property type="match status" value="1"/>
</dbReference>
<dbReference type="InterPro" id="IPR005855">
    <property type="entry name" value="GFAT"/>
</dbReference>
<evidence type="ECO:0000256" key="1">
    <source>
        <dbReference type="ARBA" id="ARBA00001031"/>
    </source>
</evidence>
<dbReference type="Pfam" id="PF01380">
    <property type="entry name" value="SIS"/>
    <property type="match status" value="2"/>
</dbReference>
<evidence type="ECO:0000313" key="14">
    <source>
        <dbReference type="Proteomes" id="UP000177942"/>
    </source>
</evidence>
<keyword evidence="5 10" id="KW-0963">Cytoplasm</keyword>
<evidence type="ECO:0000256" key="2">
    <source>
        <dbReference type="ARBA" id="ARBA00004496"/>
    </source>
</evidence>
<dbReference type="AlphaFoldDB" id="A0A1G1ZL34"/>
<evidence type="ECO:0000313" key="13">
    <source>
        <dbReference type="EMBL" id="OGY65159.1"/>
    </source>
</evidence>
<protein>
    <recommendedName>
        <fullName evidence="4 10">Glutamine--fructose-6-phosphate aminotransferase [isomerizing]</fullName>
        <ecNumber evidence="3 10">2.6.1.16</ecNumber>
    </recommendedName>
    <alternativeName>
        <fullName evidence="10">D-fructose-6-phosphate amidotransferase</fullName>
    </alternativeName>
    <alternativeName>
        <fullName evidence="10">GFAT</fullName>
    </alternativeName>
    <alternativeName>
        <fullName evidence="10">Glucosamine-6-phosphate synthase</fullName>
    </alternativeName>
    <alternativeName>
        <fullName evidence="10">Hexosephosphate aminotransferase</fullName>
    </alternativeName>
    <alternativeName>
        <fullName evidence="10">L-glutamine--D-fructose-6-phosphate amidotransferase</fullName>
    </alternativeName>
</protein>
<dbReference type="InterPro" id="IPR035490">
    <property type="entry name" value="GlmS/FrlB_SIS"/>
</dbReference>
<dbReference type="EMBL" id="MHJJ01000014">
    <property type="protein sequence ID" value="OGY65159.1"/>
    <property type="molecule type" value="Genomic_DNA"/>
</dbReference>
<dbReference type="PROSITE" id="PS51464">
    <property type="entry name" value="SIS"/>
    <property type="match status" value="2"/>
</dbReference>
<sequence length="601" mass="66199">MCGIAGYIGKKEGLPIVFGTLRKLEYRGYDSAGVAYFVKRRKSGVKGVKVVKTVGKLDNLEQAIFDKKSSLAAAAIGHTRWATHGPPNEINAHPHWDCKKEIFLVHNGIIENYKELKEELLKAGHHFRSQTDTEVAVHLIEEYGFEKALKKIVGAYAFAIIYRKEPNKIYFARLGSPLVVGVGQEEYYLASDPTALAGLVKRVIYLKDGQRGVLSLGGFKIGPTRPKVEPLDIDPEQARKGDFPHFMLKEIFEGPEVVRSALRGRLFPERNLVKLGGLESAADKLKKIRRLEIISCGTSYYSGLAGELLFEELSELPAEIHLASEYRYRKDPTQKRAACVFISQSGETADTLAALKKAGSRGYLTLGVVNAVGSSIARATEAGVYNHAGPEIGVASTKAFLSQLSVLALMSLFLSKNKKSKTAKEVMRELSAIPGKIKLILAQSDKIKELAKKYLKYKNFLYLGRGYNYPTALEGALKIKEIAYVHAEGYAGGEMKHGPIALVDKNFPIVAIVTQNGVYEKMISNLEEIKARGGPILAIATVGDKNIGKLADDVFYVPKTVRQLEPMLNVVPLQLFAYYFGALKGYDVDKPRNLAKSVTVE</sequence>
<dbReference type="GO" id="GO:0004360">
    <property type="term" value="F:glutamine-fructose-6-phosphate transaminase (isomerizing) activity"/>
    <property type="evidence" value="ECO:0007669"/>
    <property type="project" value="UniProtKB-UniRule"/>
</dbReference>
<dbReference type="SUPFAM" id="SSF56235">
    <property type="entry name" value="N-terminal nucleophile aminohydrolases (Ntn hydrolases)"/>
    <property type="match status" value="1"/>
</dbReference>
<gene>
    <name evidence="10" type="primary">glmS</name>
    <name evidence="13" type="ORF">A3A16_00465</name>
</gene>
<dbReference type="GO" id="GO:0006487">
    <property type="term" value="P:protein N-linked glycosylation"/>
    <property type="evidence" value="ECO:0007669"/>
    <property type="project" value="TreeGrafter"/>
</dbReference>
<evidence type="ECO:0000256" key="3">
    <source>
        <dbReference type="ARBA" id="ARBA00012916"/>
    </source>
</evidence>
<feature type="active site" description="For Fru-6P isomerization activity" evidence="10">
    <location>
        <position position="596"/>
    </location>
</feature>
<dbReference type="CDD" id="cd05008">
    <property type="entry name" value="SIS_GlmS_GlmD_1"/>
    <property type="match status" value="1"/>
</dbReference>
<dbReference type="Proteomes" id="UP000177942">
    <property type="component" value="Unassembled WGS sequence"/>
</dbReference>
<feature type="active site" description="Nucleophile; for GATase activity" evidence="10">
    <location>
        <position position="2"/>
    </location>
</feature>
<reference evidence="13 14" key="1">
    <citation type="journal article" date="2016" name="Nat. Commun.">
        <title>Thousands of microbial genomes shed light on interconnected biogeochemical processes in an aquifer system.</title>
        <authorList>
            <person name="Anantharaman K."/>
            <person name="Brown C.T."/>
            <person name="Hug L.A."/>
            <person name="Sharon I."/>
            <person name="Castelle C.J."/>
            <person name="Probst A.J."/>
            <person name="Thomas B.C."/>
            <person name="Singh A."/>
            <person name="Wilkins M.J."/>
            <person name="Karaoz U."/>
            <person name="Brodie E.L."/>
            <person name="Williams K.H."/>
            <person name="Hubbard S.S."/>
            <person name="Banfield J.F."/>
        </authorList>
    </citation>
    <scope>NUCLEOTIDE SEQUENCE [LARGE SCALE GENOMIC DNA]</scope>
</reference>
<keyword evidence="7 10" id="KW-0808">Transferase</keyword>
<organism evidence="13 14">
    <name type="scientific">Candidatus Harrisonbacteria bacterium RIFCSPLOWO2_01_FULL_44_18</name>
    <dbReference type="NCBI Taxonomy" id="1798407"/>
    <lineage>
        <taxon>Bacteria</taxon>
        <taxon>Candidatus Harrisoniibacteriota</taxon>
    </lineage>
</organism>
<evidence type="ECO:0000259" key="11">
    <source>
        <dbReference type="PROSITE" id="PS51278"/>
    </source>
</evidence>
<dbReference type="Pfam" id="PF13522">
    <property type="entry name" value="GATase_6"/>
    <property type="match status" value="1"/>
</dbReference>
<proteinExistence type="inferred from homology"/>
<evidence type="ECO:0000256" key="9">
    <source>
        <dbReference type="ARBA" id="ARBA00022962"/>
    </source>
</evidence>
<dbReference type="GO" id="GO:0006047">
    <property type="term" value="P:UDP-N-acetylglucosamine metabolic process"/>
    <property type="evidence" value="ECO:0007669"/>
    <property type="project" value="TreeGrafter"/>
</dbReference>
<dbReference type="PANTHER" id="PTHR10937:SF0">
    <property type="entry name" value="GLUTAMINE--FRUCTOSE-6-PHOSPHATE TRANSAMINASE (ISOMERIZING)"/>
    <property type="match status" value="1"/>
</dbReference>
<evidence type="ECO:0000256" key="5">
    <source>
        <dbReference type="ARBA" id="ARBA00022490"/>
    </source>
</evidence>
<feature type="initiator methionine" description="Removed" evidence="10">
    <location>
        <position position="1"/>
    </location>
</feature>
<comment type="subunit">
    <text evidence="10">Homodimer.</text>
</comment>
<evidence type="ECO:0000256" key="8">
    <source>
        <dbReference type="ARBA" id="ARBA00022737"/>
    </source>
</evidence>
<dbReference type="GO" id="GO:0097367">
    <property type="term" value="F:carbohydrate derivative binding"/>
    <property type="evidence" value="ECO:0007669"/>
    <property type="project" value="InterPro"/>
</dbReference>
<dbReference type="FunFam" id="3.40.50.10490:FF:000001">
    <property type="entry name" value="Glutamine--fructose-6-phosphate aminotransferase [isomerizing]"/>
    <property type="match status" value="1"/>
</dbReference>
<feature type="domain" description="Glutamine amidotransferase type-2" evidence="11">
    <location>
        <begin position="2"/>
        <end position="217"/>
    </location>
</feature>
<comment type="catalytic activity">
    <reaction evidence="1 10">
        <text>D-fructose 6-phosphate + L-glutamine = D-glucosamine 6-phosphate + L-glutamate</text>
        <dbReference type="Rhea" id="RHEA:13237"/>
        <dbReference type="ChEBI" id="CHEBI:29985"/>
        <dbReference type="ChEBI" id="CHEBI:58359"/>
        <dbReference type="ChEBI" id="CHEBI:58725"/>
        <dbReference type="ChEBI" id="CHEBI:61527"/>
        <dbReference type="EC" id="2.6.1.16"/>
    </reaction>
</comment>
<comment type="function">
    <text evidence="10">Catalyzes the first step in hexosamine metabolism, converting fructose-6P into glucosamine-6P using glutamine as a nitrogen source.</text>
</comment>
<dbReference type="InterPro" id="IPR029055">
    <property type="entry name" value="Ntn_hydrolases_N"/>
</dbReference>
<dbReference type="NCBIfam" id="NF001484">
    <property type="entry name" value="PRK00331.1"/>
    <property type="match status" value="1"/>
</dbReference>
<name>A0A1G1ZL34_9BACT</name>
<comment type="subcellular location">
    <subcellularLocation>
        <location evidence="2 10">Cytoplasm</location>
    </subcellularLocation>
</comment>
<feature type="domain" description="SIS" evidence="12">
    <location>
        <begin position="281"/>
        <end position="420"/>
    </location>
</feature>
<evidence type="ECO:0000256" key="7">
    <source>
        <dbReference type="ARBA" id="ARBA00022679"/>
    </source>
</evidence>
<dbReference type="InterPro" id="IPR035466">
    <property type="entry name" value="GlmS/AgaS_SIS"/>
</dbReference>
<dbReference type="InterPro" id="IPR001347">
    <property type="entry name" value="SIS_dom"/>
</dbReference>
<dbReference type="GO" id="GO:0005975">
    <property type="term" value="P:carbohydrate metabolic process"/>
    <property type="evidence" value="ECO:0007669"/>
    <property type="project" value="UniProtKB-UniRule"/>
</dbReference>
<dbReference type="EC" id="2.6.1.16" evidence="3 10"/>
<dbReference type="FunFam" id="3.60.20.10:FF:000006">
    <property type="entry name" value="Glutamine--fructose-6-phosphate aminotransferase [isomerizing]"/>
    <property type="match status" value="1"/>
</dbReference>
<dbReference type="InterPro" id="IPR046348">
    <property type="entry name" value="SIS_dom_sf"/>
</dbReference>
<dbReference type="SUPFAM" id="SSF53697">
    <property type="entry name" value="SIS domain"/>
    <property type="match status" value="1"/>
</dbReference>
<evidence type="ECO:0000256" key="4">
    <source>
        <dbReference type="ARBA" id="ARBA00016090"/>
    </source>
</evidence>
<dbReference type="GO" id="GO:0006002">
    <property type="term" value="P:fructose 6-phosphate metabolic process"/>
    <property type="evidence" value="ECO:0007669"/>
    <property type="project" value="TreeGrafter"/>
</dbReference>
<keyword evidence="6 10" id="KW-0032">Aminotransferase</keyword>
<dbReference type="CDD" id="cd05009">
    <property type="entry name" value="SIS_GlmS_GlmD_2"/>
    <property type="match status" value="1"/>
</dbReference>